<feature type="domain" description="HAMP" evidence="12">
    <location>
        <begin position="415"/>
        <end position="467"/>
    </location>
</feature>
<dbReference type="PROSITE" id="PS50885">
    <property type="entry name" value="HAMP"/>
    <property type="match status" value="12"/>
</dbReference>
<feature type="domain" description="HAMP" evidence="12">
    <location>
        <begin position="691"/>
        <end position="743"/>
    </location>
</feature>
<feature type="domain" description="HAMP" evidence="12">
    <location>
        <begin position="1151"/>
        <end position="1203"/>
    </location>
</feature>
<dbReference type="InterPro" id="IPR003660">
    <property type="entry name" value="HAMP_dom"/>
</dbReference>
<evidence type="ECO:0000259" key="10">
    <source>
        <dbReference type="PROSITE" id="PS50109"/>
    </source>
</evidence>
<dbReference type="SMART" id="SM00387">
    <property type="entry name" value="HATPase_c"/>
    <property type="match status" value="1"/>
</dbReference>
<feature type="domain" description="HAMP" evidence="12">
    <location>
        <begin position="599"/>
        <end position="651"/>
    </location>
</feature>
<gene>
    <name evidence="13" type="ORF">ABEG18_10280</name>
</gene>
<dbReference type="PANTHER" id="PTHR45339">
    <property type="entry name" value="HYBRID SIGNAL TRANSDUCTION HISTIDINE KINASE J"/>
    <property type="match status" value="1"/>
</dbReference>
<evidence type="ECO:0000256" key="5">
    <source>
        <dbReference type="ARBA" id="ARBA00022679"/>
    </source>
</evidence>
<dbReference type="InterPro" id="IPR003594">
    <property type="entry name" value="HATPase_dom"/>
</dbReference>
<dbReference type="GO" id="GO:0016020">
    <property type="term" value="C:membrane"/>
    <property type="evidence" value="ECO:0007669"/>
    <property type="project" value="UniProtKB-SubCell"/>
</dbReference>
<dbReference type="SMART" id="SM00388">
    <property type="entry name" value="HisKA"/>
    <property type="match status" value="1"/>
</dbReference>
<dbReference type="Pfam" id="PF00072">
    <property type="entry name" value="Response_reg"/>
    <property type="match status" value="3"/>
</dbReference>
<proteinExistence type="predicted"/>
<comment type="catalytic activity">
    <reaction evidence="1">
        <text>ATP + protein L-histidine = ADP + protein N-phospho-L-histidine.</text>
        <dbReference type="EC" id="2.7.13.3"/>
    </reaction>
</comment>
<dbReference type="Gene3D" id="3.30.565.10">
    <property type="entry name" value="Histidine kinase-like ATPase, C-terminal domain"/>
    <property type="match status" value="1"/>
</dbReference>
<dbReference type="FunFam" id="1.20.120.1530:FF:000002">
    <property type="entry name" value="Two-component osmosensing histidine kinase"/>
    <property type="match status" value="6"/>
</dbReference>
<feature type="domain" description="Response regulatory" evidence="11">
    <location>
        <begin position="1994"/>
        <end position="2111"/>
    </location>
</feature>
<dbReference type="SUPFAM" id="SSF47384">
    <property type="entry name" value="Homodimeric domain of signal transducing histidine kinase"/>
    <property type="match status" value="1"/>
</dbReference>
<dbReference type="SMART" id="SM00448">
    <property type="entry name" value="REC"/>
    <property type="match status" value="3"/>
</dbReference>
<dbReference type="CDD" id="cd06225">
    <property type="entry name" value="HAMP"/>
    <property type="match status" value="11"/>
</dbReference>
<feature type="modified residue" description="4-aspartylphosphate" evidence="8">
    <location>
        <position position="2044"/>
    </location>
</feature>
<dbReference type="Gene3D" id="1.10.287.950">
    <property type="entry name" value="Methyl-accepting chemotaxis protein"/>
    <property type="match status" value="1"/>
</dbReference>
<dbReference type="PROSITE" id="PS50110">
    <property type="entry name" value="RESPONSE_REGULATORY"/>
    <property type="match status" value="3"/>
</dbReference>
<dbReference type="InterPro" id="IPR011006">
    <property type="entry name" value="CheY-like_superfamily"/>
</dbReference>
<dbReference type="SMART" id="SM00304">
    <property type="entry name" value="HAMP"/>
    <property type="match status" value="12"/>
</dbReference>
<evidence type="ECO:0000256" key="4">
    <source>
        <dbReference type="ARBA" id="ARBA00022553"/>
    </source>
</evidence>
<feature type="domain" description="HAMP" evidence="12">
    <location>
        <begin position="783"/>
        <end position="835"/>
    </location>
</feature>
<evidence type="ECO:0000313" key="13">
    <source>
        <dbReference type="EMBL" id="XBO41123.1"/>
    </source>
</evidence>
<feature type="domain" description="Histidine kinase" evidence="10">
    <location>
        <begin position="1444"/>
        <end position="1677"/>
    </location>
</feature>
<feature type="domain" description="HAMP" evidence="12">
    <location>
        <begin position="875"/>
        <end position="927"/>
    </location>
</feature>
<keyword evidence="6" id="KW-0418">Kinase</keyword>
<evidence type="ECO:0000256" key="8">
    <source>
        <dbReference type="PROSITE-ProRule" id="PRU00169"/>
    </source>
</evidence>
<sequence length="2113" mass="226327">MKSRANTSVGAGRNGAKSSRAATAAVLSSDVQDAATPLPLDQPSQLDLGALLAALQAMRVGDFSVRLPGDQTGIAGKIADTFNEIVAANERMADQLEQVGQTVGRDGKIRTRVKFGIQTGAWADMEGSVNTLIDDLLWPTTAVTRTISAVAKGDLLQPMPLDVDGRPLKGEFLRSATIANAMIEQLSVFTSEVTRVAREVGTDGKLGGQAQVKEVTGVWRDLTESVNSMASNLTAQVRNIAEVTIAVANGDLSKKITVDVRGEILQLKEAINTMVDQLRSFASEVTRVAKEVGTEGKLGGQAIVPGVAGTWKDLTDSVNAMCGNLTAQVRNIAQVTTAVARGDLSRKITVDVSGEILELKQTINTMVDQLNAFAGEVTRVAREVGTEGRLGGQAQVPGVAGTWKDLTDNVNSMASNLTAQVRNIAEVSTAIASGDLSKKITVNVSGEILELKETINTMVDQLNAFASEVTRVAREVGTEGRLGGQANVLGVAGTWKDLTDSVNSMAGNLTAQVRNIAEVSTAIANGDLSKKITVDVKGEILQLKETINTTVDQLNAFASEVTRVAREVGTEGKLGGQAQLKGVAGTWKDLTDSVNSMASNLTGQVRNIAEVATAVAQGDLSKKITVNVSGEILQLKETINTMVDQLRSFAGEVTRVAREVGTEGRLGGQAVVPGVAGTWKDLTDSVNSMAGNLTAQVRNIAEVSTAIANGDLSRKITVDVRGEILQLKETLNTMVDQLNRFASEVTRVAREVGTEGKLGGQAQVPGVAGTWKDLTENVNSMASNLTGQVRNIAEVTTAVARGDLSRKITVDVKGEILELKNTINTMVDQLNAFAGEVTRVAREVGTEGKLGGQAQVPGVAGTWKDLTDNVNSMAGNLTAQVRNIAEVATAIANGDLSRKITVDVRGEILQLKETINTMVDQLRSFAGEVTRVAREVGTEGRLGGQAVVPGVAGTWKDLTDNVNLLAANLTTQVRNIAEVTTAVARGDLSRKITVDVKGEILELKNTINTMVDQLNAFAGEVTRVAREVGTEGKLGGQAQVPGVAGTWKDLTDTVNVMAANLTEQVRGIVKVVTAVADGDLKQNLTVASKGEVAALAETINNMTDTLATFADQVTSVAREVGVEGRLGGQAHVPGAAGTWKDLTGNVNLLAANLTTQVRAIAEVATAVTKGDLTRSIQVDARGEVAELKDNINTMIGNLRLTTEQNTEQDWLKTNLARFTNMLQGQRDLAAVGRTLLSELAPLVEAQHGVIYQVGNDELELLHAYADDGVSGHPKRLRMGEGLIGQCARDGRRLLITEMPANVVPISSGVFKAMPKNAIVLPVLFEGQVKAVIELASLKHFTDLQMSFLEQLTTGTGIVLNSIEATMQTEGLLKQSQQLAAELQTQQKELQQTNEQLEQKAQQLAERNVEVEAKNQEIEQARRALEEKAAELALTSKYKSEFLANMSHELRTPLNSILILGQQLTENAEGNLSAKQVEFARTIHGAGTDLLNLISDILDLSKIESGTVSVEAEEIVFANLLDMMSRPFRHEAETRKLGFEVEVAPNLERSFITDSKRLQQVLKNLLSNAFKFTERGGVKLTVSPAKTGWNPDHPMLRNAPSVVAFEVSDTGIGIPPEKQKIIFEAFQQADAGTSRKYGGTGLGLAISRELANLLGGEIQLRSTPGVGSTFTLYLPLTYVGAGAAAPSLRPAGGDPFVGAASGFMRAPEKAADRLEDDRAQVGPGELSLLVVEDDPHYARVMTDLARDNGFKVIVATRGSEALALARQYRPTAVSLDVFLPDMLGWNVLSQLKQDPLTRHIPVQIVTLDDDKQHGLARGAFGFMNKPTTIEGLEAALTRLKGFAEPRRKRLLVIEDNAAEQIGLAELLGHDDIDIVTAETGGQALEILRREPPDCVVLDLKLPDISGFEVLEKIRDDQALCDIPVVVFTGRELSPEEDATLHTMARSVVVKGVESPERLLDETALFLHRVVYDLPPAKQRMLERLHSSDEDLVGRTVLLVDDDARNIFALSSVLERRGMRVLTATTGSEAIAVIEQTPELAIVLMDIMMPGMDGYETMQVIRADPAHRRLPIIALTAKAMKGDREKCLDAGASDYLAKPVNTEQLLSALRMWLHR</sequence>
<dbReference type="Pfam" id="PF02518">
    <property type="entry name" value="HATPase_c"/>
    <property type="match status" value="1"/>
</dbReference>
<feature type="domain" description="HAMP" evidence="12">
    <location>
        <begin position="323"/>
        <end position="375"/>
    </location>
</feature>
<dbReference type="EMBL" id="CP157484">
    <property type="protein sequence ID" value="XBO41123.1"/>
    <property type="molecule type" value="Genomic_DNA"/>
</dbReference>
<comment type="subcellular location">
    <subcellularLocation>
        <location evidence="2">Membrane</location>
    </subcellularLocation>
</comment>
<dbReference type="PROSITE" id="PS50109">
    <property type="entry name" value="HIS_KIN"/>
    <property type="match status" value="1"/>
</dbReference>
<protein>
    <recommendedName>
        <fullName evidence="3">histidine kinase</fullName>
        <ecNumber evidence="3">2.7.13.3</ecNumber>
    </recommendedName>
</protein>
<dbReference type="InterPro" id="IPR005467">
    <property type="entry name" value="His_kinase_dom"/>
</dbReference>
<dbReference type="Pfam" id="PF13185">
    <property type="entry name" value="GAF_2"/>
    <property type="match status" value="1"/>
</dbReference>
<dbReference type="InterPro" id="IPR003661">
    <property type="entry name" value="HisK_dim/P_dom"/>
</dbReference>
<dbReference type="InterPro" id="IPR036097">
    <property type="entry name" value="HisK_dim/P_sf"/>
</dbReference>
<dbReference type="InterPro" id="IPR001789">
    <property type="entry name" value="Sig_transdc_resp-reg_receiver"/>
</dbReference>
<organism evidence="13">
    <name type="scientific">Alsobacter sp. KACC 23698</name>
    <dbReference type="NCBI Taxonomy" id="3149229"/>
    <lineage>
        <taxon>Bacteria</taxon>
        <taxon>Pseudomonadati</taxon>
        <taxon>Pseudomonadota</taxon>
        <taxon>Alphaproteobacteria</taxon>
        <taxon>Hyphomicrobiales</taxon>
        <taxon>Alsobacteraceae</taxon>
        <taxon>Alsobacter</taxon>
    </lineage>
</organism>
<dbReference type="SUPFAM" id="SSF55874">
    <property type="entry name" value="ATPase domain of HSP90 chaperone/DNA topoisomerase II/histidine kinase"/>
    <property type="match status" value="1"/>
</dbReference>
<feature type="domain" description="HAMP" evidence="12">
    <location>
        <begin position="48"/>
        <end position="94"/>
    </location>
</feature>
<feature type="domain" description="HAMP" evidence="12">
    <location>
        <begin position="231"/>
        <end position="283"/>
    </location>
</feature>
<dbReference type="FunFam" id="1.20.120.1530:FF:000001">
    <property type="entry name" value="Two-component osmosensing histidine kinase"/>
    <property type="match status" value="1"/>
</dbReference>
<dbReference type="PRINTS" id="PR00344">
    <property type="entry name" value="BCTRLSENSOR"/>
</dbReference>
<feature type="domain" description="HAMP" evidence="12">
    <location>
        <begin position="507"/>
        <end position="559"/>
    </location>
</feature>
<dbReference type="Gene3D" id="1.10.287.130">
    <property type="match status" value="1"/>
</dbReference>
<evidence type="ECO:0000259" key="11">
    <source>
        <dbReference type="PROSITE" id="PS50110"/>
    </source>
</evidence>
<dbReference type="Pfam" id="PF18947">
    <property type="entry name" value="HAMP_2"/>
    <property type="match status" value="1"/>
</dbReference>
<dbReference type="EC" id="2.7.13.3" evidence="3"/>
<dbReference type="Gene3D" id="1.20.120.1530">
    <property type="match status" value="7"/>
</dbReference>
<keyword evidence="7" id="KW-0902">Two-component regulatory system</keyword>
<feature type="domain" description="HAMP" evidence="12">
    <location>
        <begin position="1059"/>
        <end position="1111"/>
    </location>
</feature>
<evidence type="ECO:0000256" key="7">
    <source>
        <dbReference type="ARBA" id="ARBA00023012"/>
    </source>
</evidence>
<dbReference type="SUPFAM" id="SSF58104">
    <property type="entry name" value="Methyl-accepting chemotaxis protein (MCP) signaling domain"/>
    <property type="match status" value="4"/>
</dbReference>
<dbReference type="Gene3D" id="3.30.450.40">
    <property type="match status" value="1"/>
</dbReference>
<dbReference type="InterPro" id="IPR004358">
    <property type="entry name" value="Sig_transdc_His_kin-like_C"/>
</dbReference>
<dbReference type="Pfam" id="PF00672">
    <property type="entry name" value="HAMP"/>
    <property type="match status" value="10"/>
</dbReference>
<evidence type="ECO:0000256" key="2">
    <source>
        <dbReference type="ARBA" id="ARBA00004370"/>
    </source>
</evidence>
<name>A0AAU7JLC9_9HYPH</name>
<evidence type="ECO:0000256" key="9">
    <source>
        <dbReference type="SAM" id="Coils"/>
    </source>
</evidence>
<feature type="modified residue" description="4-aspartylphosphate" evidence="8">
    <location>
        <position position="1775"/>
    </location>
</feature>
<evidence type="ECO:0000256" key="3">
    <source>
        <dbReference type="ARBA" id="ARBA00012438"/>
    </source>
</evidence>
<dbReference type="CDD" id="cd17546">
    <property type="entry name" value="REC_hyHK_CKI1_RcsC-like"/>
    <property type="match status" value="1"/>
</dbReference>
<dbReference type="InterPro" id="IPR036890">
    <property type="entry name" value="HATPase_C_sf"/>
</dbReference>
<dbReference type="InterPro" id="IPR003018">
    <property type="entry name" value="GAF"/>
</dbReference>
<dbReference type="SUPFAM" id="SSF52172">
    <property type="entry name" value="CheY-like"/>
    <property type="match status" value="3"/>
</dbReference>
<feature type="domain" description="HAMP" evidence="12">
    <location>
        <begin position="967"/>
        <end position="1019"/>
    </location>
</feature>
<reference evidence="13" key="1">
    <citation type="submission" date="2024-05" db="EMBL/GenBank/DDBJ databases">
        <authorList>
            <person name="Kim S."/>
            <person name="Heo J."/>
            <person name="Choi H."/>
            <person name="Choi Y."/>
            <person name="Kwon S.-W."/>
            <person name="Kim Y."/>
        </authorList>
    </citation>
    <scope>NUCLEOTIDE SEQUENCE</scope>
    <source>
        <strain evidence="13">KACC 23698</strain>
    </source>
</reference>
<dbReference type="CDD" id="cd16922">
    <property type="entry name" value="HATPase_EvgS-ArcB-TorS-like"/>
    <property type="match status" value="1"/>
</dbReference>
<dbReference type="GO" id="GO:0000155">
    <property type="term" value="F:phosphorelay sensor kinase activity"/>
    <property type="evidence" value="ECO:0007669"/>
    <property type="project" value="InterPro"/>
</dbReference>
<feature type="domain" description="Response regulatory" evidence="11">
    <location>
        <begin position="1726"/>
        <end position="1839"/>
    </location>
</feature>
<feature type="modified residue" description="4-aspartylphosphate" evidence="8">
    <location>
        <position position="1897"/>
    </location>
</feature>
<keyword evidence="5" id="KW-0808">Transferase</keyword>
<dbReference type="InterPro" id="IPR029016">
    <property type="entry name" value="GAF-like_dom_sf"/>
</dbReference>
<dbReference type="Pfam" id="PF00512">
    <property type="entry name" value="HisKA"/>
    <property type="match status" value="1"/>
</dbReference>
<dbReference type="SMART" id="SM00065">
    <property type="entry name" value="GAF"/>
    <property type="match status" value="1"/>
</dbReference>
<evidence type="ECO:0000256" key="6">
    <source>
        <dbReference type="ARBA" id="ARBA00022777"/>
    </source>
</evidence>
<feature type="domain" description="Response regulatory" evidence="11">
    <location>
        <begin position="1848"/>
        <end position="1964"/>
    </location>
</feature>
<dbReference type="SUPFAM" id="SSF55781">
    <property type="entry name" value="GAF domain-like"/>
    <property type="match status" value="1"/>
</dbReference>
<evidence type="ECO:0000256" key="1">
    <source>
        <dbReference type="ARBA" id="ARBA00000085"/>
    </source>
</evidence>
<feature type="coiled-coil region" evidence="9">
    <location>
        <begin position="1372"/>
        <end position="1434"/>
    </location>
</feature>
<keyword evidence="9" id="KW-0175">Coiled coil</keyword>
<dbReference type="FunFam" id="3.30.565.10:FF:000010">
    <property type="entry name" value="Sensor histidine kinase RcsC"/>
    <property type="match status" value="1"/>
</dbReference>
<accession>A0AAU7JLC9</accession>
<dbReference type="CDD" id="cd00082">
    <property type="entry name" value="HisKA"/>
    <property type="match status" value="1"/>
</dbReference>
<keyword evidence="4 8" id="KW-0597">Phosphoprotein</keyword>
<dbReference type="PANTHER" id="PTHR45339:SF1">
    <property type="entry name" value="HYBRID SIGNAL TRANSDUCTION HISTIDINE KINASE J"/>
    <property type="match status" value="1"/>
</dbReference>
<evidence type="ECO:0000259" key="12">
    <source>
        <dbReference type="PROSITE" id="PS50885"/>
    </source>
</evidence>
<dbReference type="Gene3D" id="3.40.50.2300">
    <property type="match status" value="3"/>
</dbReference>